<accession>A0A6I3IH97</accession>
<dbReference type="GO" id="GO:0006203">
    <property type="term" value="P:dGTP catabolic process"/>
    <property type="evidence" value="ECO:0007669"/>
    <property type="project" value="TreeGrafter"/>
</dbReference>
<gene>
    <name evidence="3" type="ORF">GGG17_08475</name>
</gene>
<dbReference type="SUPFAM" id="SSF101386">
    <property type="entry name" value="all-alpha NTP pyrophosphatases"/>
    <property type="match status" value="1"/>
</dbReference>
<dbReference type="GO" id="GO:0047429">
    <property type="term" value="F:nucleoside triphosphate diphosphatase activity"/>
    <property type="evidence" value="ECO:0007669"/>
    <property type="project" value="TreeGrafter"/>
</dbReference>
<dbReference type="PANTHER" id="PTHR30522:SF0">
    <property type="entry name" value="NUCLEOSIDE TRIPHOSPHATE PYROPHOSPHOHYDROLASE"/>
    <property type="match status" value="1"/>
</dbReference>
<feature type="compositionally biased region" description="Low complexity" evidence="1">
    <location>
        <begin position="13"/>
        <end position="27"/>
    </location>
</feature>
<proteinExistence type="predicted"/>
<keyword evidence="4" id="KW-1185">Reference proteome</keyword>
<dbReference type="EMBL" id="WLVL01000028">
    <property type="protein sequence ID" value="MTB72003.1"/>
    <property type="molecule type" value="Genomic_DNA"/>
</dbReference>
<dbReference type="GO" id="GO:0046047">
    <property type="term" value="P:TTP catabolic process"/>
    <property type="evidence" value="ECO:0007669"/>
    <property type="project" value="TreeGrafter"/>
</dbReference>
<organism evidence="3 4">
    <name type="scientific">Arsenicicoccus cauae</name>
    <dbReference type="NCBI Taxonomy" id="2663847"/>
    <lineage>
        <taxon>Bacteria</taxon>
        <taxon>Bacillati</taxon>
        <taxon>Actinomycetota</taxon>
        <taxon>Actinomycetes</taxon>
        <taxon>Micrococcales</taxon>
        <taxon>Intrasporangiaceae</taxon>
        <taxon>Arsenicicoccus</taxon>
    </lineage>
</organism>
<evidence type="ECO:0000256" key="1">
    <source>
        <dbReference type="SAM" id="MobiDB-lite"/>
    </source>
</evidence>
<evidence type="ECO:0000313" key="4">
    <source>
        <dbReference type="Proteomes" id="UP000431092"/>
    </source>
</evidence>
<evidence type="ECO:0000313" key="3">
    <source>
        <dbReference type="EMBL" id="MTB72003.1"/>
    </source>
</evidence>
<dbReference type="FunFam" id="1.10.287.1080:FF:000001">
    <property type="entry name" value="Nucleoside triphosphate pyrophosphohydrolase"/>
    <property type="match status" value="1"/>
</dbReference>
<name>A0A6I3IH97_9MICO</name>
<feature type="region of interest" description="Disordered" evidence="1">
    <location>
        <begin position="1"/>
        <end position="114"/>
    </location>
</feature>
<dbReference type="GO" id="GO:0046081">
    <property type="term" value="P:dUTP catabolic process"/>
    <property type="evidence" value="ECO:0007669"/>
    <property type="project" value="TreeGrafter"/>
</dbReference>
<dbReference type="InterPro" id="IPR004518">
    <property type="entry name" value="MazG-like_dom"/>
</dbReference>
<dbReference type="PANTHER" id="PTHR30522">
    <property type="entry name" value="NUCLEOSIDE TRIPHOSPHATE PYROPHOSPHOHYDROLASE"/>
    <property type="match status" value="1"/>
</dbReference>
<comment type="caution">
    <text evidence="3">The sequence shown here is derived from an EMBL/GenBank/DDBJ whole genome shotgun (WGS) entry which is preliminary data.</text>
</comment>
<dbReference type="AlphaFoldDB" id="A0A6I3IH97"/>
<reference evidence="3 4" key="1">
    <citation type="submission" date="2019-11" db="EMBL/GenBank/DDBJ databases">
        <title>Whole genome sequencing identifies a novel species of the genus Arsenicicoccus isolated from human blood.</title>
        <authorList>
            <person name="Jeong J.H."/>
            <person name="Kweon O.J."/>
            <person name="Kim H.R."/>
            <person name="Kim T.-H."/>
            <person name="Ha S.-M."/>
            <person name="Lee M.-K."/>
        </authorList>
    </citation>
    <scope>NUCLEOTIDE SEQUENCE [LARGE SCALE GENOMIC DNA]</scope>
    <source>
        <strain evidence="3 4">MKL-02</strain>
    </source>
</reference>
<dbReference type="GO" id="GO:0006950">
    <property type="term" value="P:response to stress"/>
    <property type="evidence" value="ECO:0007669"/>
    <property type="project" value="UniProtKB-ARBA"/>
</dbReference>
<evidence type="ECO:0000259" key="2">
    <source>
        <dbReference type="Pfam" id="PF03819"/>
    </source>
</evidence>
<dbReference type="CDD" id="cd11528">
    <property type="entry name" value="NTP-PPase_MazG_Nterm"/>
    <property type="match status" value="1"/>
</dbReference>
<sequence length="327" mass="34541">MSCPRCSSRARGSPTTPQRRSWTRSTTPPGPPSTLCARPSPSTAWTRPPSSGSSSSSSRPTSSSTRATARSTAPPCRSVTRSATGSWPTRPARPPPRPRPDMTTNGDLGRPRRGERLLDLVAVMDRLRSPGGCPWDAEQTHDSLAPYAVEEAHELAEAIASGDRQHLVEELGDVLLQVAFHARVGEEHPTDPFDVDDVAGAIISKLERRHPHVFADAVVRDAAEVEAGWEAIKALEKPDRSGLLDGVPASLPALALAAKAASRLERAGRGELLAEAVAPAPAGEAGTDDVGAALLSLVLEARTRGIDAEQALRSTVRRLAARADGDA</sequence>
<dbReference type="InterPro" id="IPR048015">
    <property type="entry name" value="NTP-PPase_MazG-like_N"/>
</dbReference>
<dbReference type="Pfam" id="PF03819">
    <property type="entry name" value="MazG"/>
    <property type="match status" value="1"/>
</dbReference>
<dbReference type="Gene3D" id="1.10.287.1080">
    <property type="entry name" value="MazG-like"/>
    <property type="match status" value="2"/>
</dbReference>
<feature type="domain" description="NTP pyrophosphohydrolase MazG-like" evidence="2">
    <location>
        <begin position="139"/>
        <end position="214"/>
    </location>
</feature>
<dbReference type="InterPro" id="IPR011551">
    <property type="entry name" value="NTP_PyrPHydrolase_MazG"/>
</dbReference>
<dbReference type="GO" id="GO:0046061">
    <property type="term" value="P:dATP catabolic process"/>
    <property type="evidence" value="ECO:0007669"/>
    <property type="project" value="TreeGrafter"/>
</dbReference>
<dbReference type="Proteomes" id="UP000431092">
    <property type="component" value="Unassembled WGS sequence"/>
</dbReference>
<protein>
    <submittedName>
        <fullName evidence="3">MazG family protein</fullName>
    </submittedName>
</protein>
<dbReference type="GO" id="GO:0046076">
    <property type="term" value="P:dTTP catabolic process"/>
    <property type="evidence" value="ECO:0007669"/>
    <property type="project" value="TreeGrafter"/>
</dbReference>
<dbReference type="GO" id="GO:0046052">
    <property type="term" value="P:UTP catabolic process"/>
    <property type="evidence" value="ECO:0007669"/>
    <property type="project" value="TreeGrafter"/>
</dbReference>
<dbReference type="NCBIfam" id="TIGR00444">
    <property type="entry name" value="mazG"/>
    <property type="match status" value="1"/>
</dbReference>
<feature type="compositionally biased region" description="Low complexity" evidence="1">
    <location>
        <begin position="46"/>
        <end position="75"/>
    </location>
</feature>